<dbReference type="EMBL" id="JADING010000061">
    <property type="protein sequence ID" value="MBO8414263.1"/>
    <property type="molecule type" value="Genomic_DNA"/>
</dbReference>
<accession>A0A9D9GR12</accession>
<evidence type="ECO:0000313" key="2">
    <source>
        <dbReference type="Proteomes" id="UP000823629"/>
    </source>
</evidence>
<dbReference type="Proteomes" id="UP000823629">
    <property type="component" value="Unassembled WGS sequence"/>
</dbReference>
<dbReference type="SUPFAM" id="SSF53474">
    <property type="entry name" value="alpha/beta-Hydrolases"/>
    <property type="match status" value="1"/>
</dbReference>
<evidence type="ECO:0008006" key="3">
    <source>
        <dbReference type="Google" id="ProtNLM"/>
    </source>
</evidence>
<dbReference type="PANTHER" id="PTHR48098:SF6">
    <property type="entry name" value="FERRI-BACILLIBACTIN ESTERASE BESA"/>
    <property type="match status" value="1"/>
</dbReference>
<protein>
    <recommendedName>
        <fullName evidence="3">Alpha/beta hydrolase</fullName>
    </recommendedName>
</protein>
<evidence type="ECO:0000313" key="1">
    <source>
        <dbReference type="EMBL" id="MBO8414263.1"/>
    </source>
</evidence>
<organism evidence="1 2">
    <name type="scientific">Candidatus Scatoplasma merdavium</name>
    <dbReference type="NCBI Taxonomy" id="2840932"/>
    <lineage>
        <taxon>Bacteria</taxon>
        <taxon>Bacillati</taxon>
        <taxon>Bacillota</taxon>
        <taxon>Bacilli</taxon>
        <taxon>Bacillales</taxon>
        <taxon>Candidatus Scatoplasma</taxon>
    </lineage>
</organism>
<reference evidence="1" key="1">
    <citation type="submission" date="2020-10" db="EMBL/GenBank/DDBJ databases">
        <authorList>
            <person name="Gilroy R."/>
        </authorList>
    </citation>
    <scope>NUCLEOTIDE SEQUENCE</scope>
    <source>
        <strain evidence="1">1748</strain>
    </source>
</reference>
<dbReference type="InterPro" id="IPR029058">
    <property type="entry name" value="AB_hydrolase_fold"/>
</dbReference>
<dbReference type="Pfam" id="PF00756">
    <property type="entry name" value="Esterase"/>
    <property type="match status" value="1"/>
</dbReference>
<sequence length="279" mass="32723">MEHTVVGNVLSFVLEDKRFLSKKKRTVRVYLPKSYSESSKPFKVIYMFDGNNLFDEYTASYHKEWKIDETLIELEEQGCEPSVVIGIDCSRNRISEYLPHFSSKEVDEYSYLGDITLDFLVNKVIPYVEKNFNVRTDREGKSIGGSSMGGLMALASICFYPKEFSNCYAFSIAFPMFKYGDSEKDDEYQNGIGNDEAFNFVINRLKEPNYLNKYRFAVVSGGTGMEETFYPYVKRFKNRMVKNGWDEDRIFTAQNKKYVHDEHQWAIYFKDAYIYFNKK</sequence>
<proteinExistence type="predicted"/>
<reference evidence="1" key="2">
    <citation type="journal article" date="2021" name="PeerJ">
        <title>Extensive microbial diversity within the chicken gut microbiome revealed by metagenomics and culture.</title>
        <authorList>
            <person name="Gilroy R."/>
            <person name="Ravi A."/>
            <person name="Getino M."/>
            <person name="Pursley I."/>
            <person name="Horton D.L."/>
            <person name="Alikhan N.F."/>
            <person name="Baker D."/>
            <person name="Gharbi K."/>
            <person name="Hall N."/>
            <person name="Watson M."/>
            <person name="Adriaenssens E.M."/>
            <person name="Foster-Nyarko E."/>
            <person name="Jarju S."/>
            <person name="Secka A."/>
            <person name="Antonio M."/>
            <person name="Oren A."/>
            <person name="Chaudhuri R.R."/>
            <person name="La Ragione R."/>
            <person name="Hildebrand F."/>
            <person name="Pallen M.J."/>
        </authorList>
    </citation>
    <scope>NUCLEOTIDE SEQUENCE</scope>
    <source>
        <strain evidence="1">1748</strain>
    </source>
</reference>
<dbReference type="InterPro" id="IPR000801">
    <property type="entry name" value="Esterase-like"/>
</dbReference>
<comment type="caution">
    <text evidence="1">The sequence shown here is derived from an EMBL/GenBank/DDBJ whole genome shotgun (WGS) entry which is preliminary data.</text>
</comment>
<name>A0A9D9GR12_9BACL</name>
<dbReference type="InterPro" id="IPR050583">
    <property type="entry name" value="Mycobacterial_A85_antigen"/>
</dbReference>
<dbReference type="Gene3D" id="3.40.50.1820">
    <property type="entry name" value="alpha/beta hydrolase"/>
    <property type="match status" value="1"/>
</dbReference>
<dbReference type="AlphaFoldDB" id="A0A9D9GR12"/>
<dbReference type="PANTHER" id="PTHR48098">
    <property type="entry name" value="ENTEROCHELIN ESTERASE-RELATED"/>
    <property type="match status" value="1"/>
</dbReference>
<gene>
    <name evidence="1" type="ORF">IAC78_02135</name>
</gene>